<organism evidence="1 2">
    <name type="scientific">Parelaphostrongylus tenuis</name>
    <name type="common">Meningeal worm</name>
    <dbReference type="NCBI Taxonomy" id="148309"/>
    <lineage>
        <taxon>Eukaryota</taxon>
        <taxon>Metazoa</taxon>
        <taxon>Ecdysozoa</taxon>
        <taxon>Nematoda</taxon>
        <taxon>Chromadorea</taxon>
        <taxon>Rhabditida</taxon>
        <taxon>Rhabditina</taxon>
        <taxon>Rhabditomorpha</taxon>
        <taxon>Strongyloidea</taxon>
        <taxon>Metastrongylidae</taxon>
        <taxon>Parelaphostrongylus</taxon>
    </lineage>
</organism>
<dbReference type="AlphaFoldDB" id="A0AAD5MUL5"/>
<reference evidence="1" key="1">
    <citation type="submission" date="2021-06" db="EMBL/GenBank/DDBJ databases">
        <title>Parelaphostrongylus tenuis whole genome reference sequence.</title>
        <authorList>
            <person name="Garwood T.J."/>
            <person name="Larsen P.A."/>
            <person name="Fountain-Jones N.M."/>
            <person name="Garbe J.R."/>
            <person name="Macchietto M.G."/>
            <person name="Kania S.A."/>
            <person name="Gerhold R.W."/>
            <person name="Richards J.E."/>
            <person name="Wolf T.M."/>
        </authorList>
    </citation>
    <scope>NUCLEOTIDE SEQUENCE</scope>
    <source>
        <strain evidence="1">MNPRO001-30</strain>
        <tissue evidence="1">Meninges</tissue>
    </source>
</reference>
<dbReference type="EMBL" id="JAHQIW010004407">
    <property type="protein sequence ID" value="KAJ1362253.1"/>
    <property type="molecule type" value="Genomic_DNA"/>
</dbReference>
<accession>A0AAD5MUL5</accession>
<sequence length="248" mass="27189">MSCIADDITAPESLTCAINMSSIIEGRSPLLASKEMKTTGDVGMISLKERLAALHESVESWQSRVKKDELLLRRNSLSCRINRFPSCSKGGQKNEEKVEISSVTPMSKQCLMLDLDKGLDSFFLKTTFDDKTATTKDNEIDLNSIQETDILSIKKRPRLKKSGKGHSVVSDRLATINIDTVNIEEDIRDSLVTPVIFDEGGPIATSAQQGLQDGPADDDELVGERFRSCAELALVTQSTGSDCIFIIT</sequence>
<evidence type="ECO:0000313" key="2">
    <source>
        <dbReference type="Proteomes" id="UP001196413"/>
    </source>
</evidence>
<proteinExistence type="predicted"/>
<keyword evidence="2" id="KW-1185">Reference proteome</keyword>
<dbReference type="Proteomes" id="UP001196413">
    <property type="component" value="Unassembled WGS sequence"/>
</dbReference>
<name>A0AAD5MUL5_PARTN</name>
<evidence type="ECO:0000313" key="1">
    <source>
        <dbReference type="EMBL" id="KAJ1362253.1"/>
    </source>
</evidence>
<protein>
    <submittedName>
        <fullName evidence="1">Uncharacterized protein</fullName>
    </submittedName>
</protein>
<comment type="caution">
    <text evidence="1">The sequence shown here is derived from an EMBL/GenBank/DDBJ whole genome shotgun (WGS) entry which is preliminary data.</text>
</comment>
<gene>
    <name evidence="1" type="ORF">KIN20_021751</name>
</gene>